<organism evidence="1 2">
    <name type="scientific">Porites evermanni</name>
    <dbReference type="NCBI Taxonomy" id="104178"/>
    <lineage>
        <taxon>Eukaryota</taxon>
        <taxon>Metazoa</taxon>
        <taxon>Cnidaria</taxon>
        <taxon>Anthozoa</taxon>
        <taxon>Hexacorallia</taxon>
        <taxon>Scleractinia</taxon>
        <taxon>Fungiina</taxon>
        <taxon>Poritidae</taxon>
        <taxon>Porites</taxon>
    </lineage>
</organism>
<reference evidence="1 2" key="1">
    <citation type="submission" date="2022-05" db="EMBL/GenBank/DDBJ databases">
        <authorList>
            <consortium name="Genoscope - CEA"/>
            <person name="William W."/>
        </authorList>
    </citation>
    <scope>NUCLEOTIDE SEQUENCE [LARGE SCALE GENOMIC DNA]</scope>
</reference>
<gene>
    <name evidence="1" type="ORF">PEVE_00040237</name>
</gene>
<dbReference type="Proteomes" id="UP001159427">
    <property type="component" value="Unassembled WGS sequence"/>
</dbReference>
<proteinExistence type="predicted"/>
<accession>A0ABN8LPG7</accession>
<evidence type="ECO:0000313" key="2">
    <source>
        <dbReference type="Proteomes" id="UP001159427"/>
    </source>
</evidence>
<protein>
    <submittedName>
        <fullName evidence="1">Uncharacterized protein</fullName>
    </submittedName>
</protein>
<dbReference type="EMBL" id="CALNXI010000073">
    <property type="protein sequence ID" value="CAH3017887.1"/>
    <property type="molecule type" value="Genomic_DNA"/>
</dbReference>
<evidence type="ECO:0000313" key="1">
    <source>
        <dbReference type="EMBL" id="CAH3017887.1"/>
    </source>
</evidence>
<sequence>MTANIKGMNGKTPLNPMVLAAIKVVKLKRQFKWSDEELEKNWGGKTGVQQKIADKWDIFDPTRDFRRDPGWDWRNFYKSQ</sequence>
<keyword evidence="2" id="KW-1185">Reference proteome</keyword>
<name>A0ABN8LPG7_9CNID</name>
<feature type="non-terminal residue" evidence="1">
    <location>
        <position position="80"/>
    </location>
</feature>
<comment type="caution">
    <text evidence="1">The sequence shown here is derived from an EMBL/GenBank/DDBJ whole genome shotgun (WGS) entry which is preliminary data.</text>
</comment>